<keyword evidence="4" id="KW-1185">Reference proteome</keyword>
<feature type="compositionally biased region" description="Polar residues" evidence="1">
    <location>
        <begin position="7"/>
        <end position="20"/>
    </location>
</feature>
<keyword evidence="2" id="KW-0812">Transmembrane</keyword>
<organism evidence="3 4">
    <name type="scientific">Byssothecium circinans</name>
    <dbReference type="NCBI Taxonomy" id="147558"/>
    <lineage>
        <taxon>Eukaryota</taxon>
        <taxon>Fungi</taxon>
        <taxon>Dikarya</taxon>
        <taxon>Ascomycota</taxon>
        <taxon>Pezizomycotina</taxon>
        <taxon>Dothideomycetes</taxon>
        <taxon>Pleosporomycetidae</taxon>
        <taxon>Pleosporales</taxon>
        <taxon>Massarineae</taxon>
        <taxon>Massarinaceae</taxon>
        <taxon>Byssothecium</taxon>
    </lineage>
</organism>
<evidence type="ECO:0000313" key="4">
    <source>
        <dbReference type="Proteomes" id="UP000800035"/>
    </source>
</evidence>
<evidence type="ECO:0008006" key="5">
    <source>
        <dbReference type="Google" id="ProtNLM"/>
    </source>
</evidence>
<sequence>MFIDTEAANTTTPSVKVTGPSTSLTITPVLETFVGQEPPPPSYLEATTPIPWARSGAGDEGARLLEDGRASGAFTPMEEHKDGKYRRRGWADRVGKRRVAMGVAVVIALIILGVLMAALAGRKETATAPIPVPAQPATSSIPLAPKPPPNTQEKQNFPIRWPSRCGKNNYNVKSEELNFGSPSSLTILESIHQLDGPYKQVSGWIHVAPAPSDQPAGTIQAKLSYAVTDTVDVNSIKYEYKADGLTIGDPSFPDGFDGIRKGIACLGVSVTLYVSSGAKIDNLNIRSSHLGMQVHNGVSFAVTNTTAISLTTGTLDSVSFNSRETHLKTISGSISGMYSLFDLVSIDTKSGSVNVNIQPKEAVEGSAASAVFMASSLSGSIRADFERKKIPARDYQISINTTVGSVDGTFIHGSKTELSSVEGQISADLLPYSPSMADEPSILTTKTRDGQTIVKVRAPYHSKKSNPTVMGKMVSTHKSINGVVDLTYPQEWEGHLQGQSFNGTVHLRGKDLELLKQEEKEGFNLVEAKKGSGGSAMAFGTIAGGCEVKVGKSG</sequence>
<accession>A0A6A5U1B2</accession>
<proteinExistence type="predicted"/>
<evidence type="ECO:0000256" key="2">
    <source>
        <dbReference type="SAM" id="Phobius"/>
    </source>
</evidence>
<keyword evidence="2" id="KW-1133">Transmembrane helix</keyword>
<dbReference type="EMBL" id="ML976987">
    <property type="protein sequence ID" value="KAF1958438.1"/>
    <property type="molecule type" value="Genomic_DNA"/>
</dbReference>
<gene>
    <name evidence="3" type="ORF">CC80DRAFT_30696</name>
</gene>
<dbReference type="AlphaFoldDB" id="A0A6A5U1B2"/>
<keyword evidence="2" id="KW-0472">Membrane</keyword>
<dbReference type="OrthoDB" id="3539644at2759"/>
<reference evidence="3" key="1">
    <citation type="journal article" date="2020" name="Stud. Mycol.">
        <title>101 Dothideomycetes genomes: a test case for predicting lifestyles and emergence of pathogens.</title>
        <authorList>
            <person name="Haridas S."/>
            <person name="Albert R."/>
            <person name="Binder M."/>
            <person name="Bloem J."/>
            <person name="Labutti K."/>
            <person name="Salamov A."/>
            <person name="Andreopoulos B."/>
            <person name="Baker S."/>
            <person name="Barry K."/>
            <person name="Bills G."/>
            <person name="Bluhm B."/>
            <person name="Cannon C."/>
            <person name="Castanera R."/>
            <person name="Culley D."/>
            <person name="Daum C."/>
            <person name="Ezra D."/>
            <person name="Gonzalez J."/>
            <person name="Henrissat B."/>
            <person name="Kuo A."/>
            <person name="Liang C."/>
            <person name="Lipzen A."/>
            <person name="Lutzoni F."/>
            <person name="Magnuson J."/>
            <person name="Mondo S."/>
            <person name="Nolan M."/>
            <person name="Ohm R."/>
            <person name="Pangilinan J."/>
            <person name="Park H.-J."/>
            <person name="Ramirez L."/>
            <person name="Alfaro M."/>
            <person name="Sun H."/>
            <person name="Tritt A."/>
            <person name="Yoshinaga Y."/>
            <person name="Zwiers L.-H."/>
            <person name="Turgeon B."/>
            <person name="Goodwin S."/>
            <person name="Spatafora J."/>
            <person name="Crous P."/>
            <person name="Grigoriev I."/>
        </authorList>
    </citation>
    <scope>NUCLEOTIDE SEQUENCE</scope>
    <source>
        <strain evidence="3">CBS 675.92</strain>
    </source>
</reference>
<name>A0A6A5U1B2_9PLEO</name>
<feature type="transmembrane region" description="Helical" evidence="2">
    <location>
        <begin position="99"/>
        <end position="120"/>
    </location>
</feature>
<evidence type="ECO:0000256" key="1">
    <source>
        <dbReference type="SAM" id="MobiDB-lite"/>
    </source>
</evidence>
<dbReference type="Proteomes" id="UP000800035">
    <property type="component" value="Unassembled WGS sequence"/>
</dbReference>
<protein>
    <recommendedName>
        <fullName evidence="5">Adhesin domain-containing protein</fullName>
    </recommendedName>
</protein>
<feature type="region of interest" description="Disordered" evidence="1">
    <location>
        <begin position="130"/>
        <end position="160"/>
    </location>
</feature>
<feature type="region of interest" description="Disordered" evidence="1">
    <location>
        <begin position="1"/>
        <end position="20"/>
    </location>
</feature>
<evidence type="ECO:0000313" key="3">
    <source>
        <dbReference type="EMBL" id="KAF1958438.1"/>
    </source>
</evidence>